<dbReference type="EMBL" id="JARYMX010000001">
    <property type="protein sequence ID" value="KAJ9567372.1"/>
    <property type="molecule type" value="Genomic_DNA"/>
</dbReference>
<feature type="domain" description="Serpin" evidence="2">
    <location>
        <begin position="12"/>
        <end position="130"/>
    </location>
</feature>
<evidence type="ECO:0000259" key="2">
    <source>
        <dbReference type="Pfam" id="PF00079"/>
    </source>
</evidence>
<dbReference type="Proteomes" id="UP001172457">
    <property type="component" value="Chromosome 1"/>
</dbReference>
<comment type="similarity">
    <text evidence="1">Belongs to the serpin family.</text>
</comment>
<reference evidence="3" key="1">
    <citation type="submission" date="2023-03" db="EMBL/GenBank/DDBJ databases">
        <title>Chromosome-scale reference genome and RAD-based genetic map of yellow starthistle (Centaurea solstitialis) reveal putative structural variation and QTLs associated with invader traits.</title>
        <authorList>
            <person name="Reatini B."/>
            <person name="Cang F.A."/>
            <person name="Jiang Q."/>
            <person name="Mckibben M.T.W."/>
            <person name="Barker M.S."/>
            <person name="Rieseberg L.H."/>
            <person name="Dlugosch K.M."/>
        </authorList>
    </citation>
    <scope>NUCLEOTIDE SEQUENCE</scope>
    <source>
        <strain evidence="3">CAN-66</strain>
        <tissue evidence="3">Leaf</tissue>
    </source>
</reference>
<accession>A0AA38UBX9</accession>
<dbReference type="InterPro" id="IPR000215">
    <property type="entry name" value="Serpin_fam"/>
</dbReference>
<dbReference type="InterPro" id="IPR042178">
    <property type="entry name" value="Serpin_sf_1"/>
</dbReference>
<dbReference type="Gene3D" id="3.30.497.10">
    <property type="entry name" value="Antithrombin, subunit I, domain 2"/>
    <property type="match status" value="1"/>
</dbReference>
<dbReference type="GO" id="GO:0005615">
    <property type="term" value="C:extracellular space"/>
    <property type="evidence" value="ECO:0007669"/>
    <property type="project" value="InterPro"/>
</dbReference>
<name>A0AA38UBX9_9ASTR</name>
<comment type="caution">
    <text evidence="3">The sequence shown here is derived from an EMBL/GenBank/DDBJ whole genome shotgun (WGS) entry which is preliminary data.</text>
</comment>
<dbReference type="PANTHER" id="PTHR11461">
    <property type="entry name" value="SERINE PROTEASE INHIBITOR, SERPIN"/>
    <property type="match status" value="1"/>
</dbReference>
<dbReference type="SUPFAM" id="SSF56574">
    <property type="entry name" value="Serpins"/>
    <property type="match status" value="1"/>
</dbReference>
<evidence type="ECO:0000313" key="4">
    <source>
        <dbReference type="Proteomes" id="UP001172457"/>
    </source>
</evidence>
<dbReference type="AlphaFoldDB" id="A0AA38UBX9"/>
<gene>
    <name evidence="3" type="ORF">OSB04_003338</name>
</gene>
<evidence type="ECO:0000256" key="1">
    <source>
        <dbReference type="ARBA" id="ARBA00009500"/>
    </source>
</evidence>
<dbReference type="GO" id="GO:0004867">
    <property type="term" value="F:serine-type endopeptidase inhibitor activity"/>
    <property type="evidence" value="ECO:0007669"/>
    <property type="project" value="InterPro"/>
</dbReference>
<evidence type="ECO:0000313" key="3">
    <source>
        <dbReference type="EMBL" id="KAJ9567372.1"/>
    </source>
</evidence>
<dbReference type="Pfam" id="PF00079">
    <property type="entry name" value="Serpin"/>
    <property type="match status" value="1"/>
</dbReference>
<protein>
    <recommendedName>
        <fullName evidence="2">Serpin domain-containing protein</fullName>
    </recommendedName>
</protein>
<dbReference type="InterPro" id="IPR036186">
    <property type="entry name" value="Serpin_sf"/>
</dbReference>
<organism evidence="3 4">
    <name type="scientific">Centaurea solstitialis</name>
    <name type="common">yellow star-thistle</name>
    <dbReference type="NCBI Taxonomy" id="347529"/>
    <lineage>
        <taxon>Eukaryota</taxon>
        <taxon>Viridiplantae</taxon>
        <taxon>Streptophyta</taxon>
        <taxon>Embryophyta</taxon>
        <taxon>Tracheophyta</taxon>
        <taxon>Spermatophyta</taxon>
        <taxon>Magnoliopsida</taxon>
        <taxon>eudicotyledons</taxon>
        <taxon>Gunneridae</taxon>
        <taxon>Pentapetalae</taxon>
        <taxon>asterids</taxon>
        <taxon>campanulids</taxon>
        <taxon>Asterales</taxon>
        <taxon>Asteraceae</taxon>
        <taxon>Carduoideae</taxon>
        <taxon>Cardueae</taxon>
        <taxon>Centaureinae</taxon>
        <taxon>Centaurea</taxon>
    </lineage>
</organism>
<keyword evidence="4" id="KW-1185">Reference proteome</keyword>
<dbReference type="PANTHER" id="PTHR11461:SF211">
    <property type="entry name" value="GH10112P-RELATED"/>
    <property type="match status" value="1"/>
</dbReference>
<dbReference type="InterPro" id="IPR023796">
    <property type="entry name" value="Serpin_dom"/>
</dbReference>
<proteinExistence type="inferred from homology"/>
<sequence length="139" mass="14964">MDIRESISCCTNVSIILANHLLSKKSANSNVVFSPISLYVVLGLVATGSKGPTHEQLLYFLKAITIDELNALFSQLLPFVFADGSPSGGPRVCFANSVWVDQTLALLPTFKQVVDGVYKAASNQADFITKVSFSAFCIT</sequence>